<keyword evidence="3" id="KW-1185">Reference proteome</keyword>
<dbReference type="Pfam" id="PF13649">
    <property type="entry name" value="Methyltransf_25"/>
    <property type="match status" value="1"/>
</dbReference>
<sequence>MDDGMNDDALTIEDLDFARLYRNHMARSGRPPKQAGEWDARVRKNGMPLAGTSGYAGEFLSRMDLGGARTLLDVGCGPGTICLPLAGRLERVYGLDYSTAMLDALREQAARQGAGNVAAIHRAWEDDWSDVPVCDIAVASRASNVADLDAALDKLSAHARLRVYMTHLVGGHFMDPAVADIVGRGHQGFPDYIYVLNLLHRKGIHPRVDYIEVPSRLAGTASFEAFAARVSWTYPDLGERELARLRAWHDADPARAARGGAPMRWAFIHWEKTA</sequence>
<dbReference type="eggNOG" id="COG0500">
    <property type="taxonomic scope" value="Bacteria"/>
</dbReference>
<dbReference type="KEGG" id="cdn:BN940_03791"/>
<proteinExistence type="predicted"/>
<dbReference type="Gene3D" id="3.40.50.150">
    <property type="entry name" value="Vaccinia Virus protein VP39"/>
    <property type="match status" value="1"/>
</dbReference>
<dbReference type="HOGENOM" id="CLU_060275_0_1_4"/>
<feature type="domain" description="Methyltransferase" evidence="1">
    <location>
        <begin position="72"/>
        <end position="157"/>
    </location>
</feature>
<dbReference type="SUPFAM" id="SSF53335">
    <property type="entry name" value="S-adenosyl-L-methionine-dependent methyltransferases"/>
    <property type="match status" value="1"/>
</dbReference>
<dbReference type="InterPro" id="IPR041698">
    <property type="entry name" value="Methyltransf_25"/>
</dbReference>
<dbReference type="EMBL" id="HG916765">
    <property type="protein sequence ID" value="CDM23232.1"/>
    <property type="molecule type" value="Genomic_DNA"/>
</dbReference>
<gene>
    <name evidence="2" type="ORF">BN940_03791</name>
</gene>
<dbReference type="AlphaFoldDB" id="W8X1U7"/>
<evidence type="ECO:0000259" key="1">
    <source>
        <dbReference type="Pfam" id="PF13649"/>
    </source>
</evidence>
<dbReference type="PATRIC" id="fig|1437824.5.peg.752"/>
<protein>
    <recommendedName>
        <fullName evidence="1">Methyltransferase domain-containing protein</fullName>
    </recommendedName>
</protein>
<accession>W8X1U7</accession>
<dbReference type="CDD" id="cd02440">
    <property type="entry name" value="AdoMet_MTases"/>
    <property type="match status" value="1"/>
</dbReference>
<dbReference type="Proteomes" id="UP000019805">
    <property type="component" value="Chromosome"/>
</dbReference>
<reference evidence="2 3" key="1">
    <citation type="journal article" date="2014" name="BMC Microbiol.">
        <title>The oxygen-independent metabolism of cyclic monoterpenes in Castellaniella defragrans 65Phen.</title>
        <authorList>
            <person name="Petasch J."/>
            <person name="Disch E.M."/>
            <person name="Markert S."/>
            <person name="Becher D."/>
            <person name="Schweder T."/>
            <person name="Huttel B."/>
            <person name="Reinhardt R."/>
            <person name="Harder J."/>
        </authorList>
    </citation>
    <scope>NUCLEOTIDE SEQUENCE [LARGE SCALE GENOMIC DNA]</scope>
    <source>
        <strain evidence="2">65Phen</strain>
    </source>
</reference>
<evidence type="ECO:0000313" key="3">
    <source>
        <dbReference type="Proteomes" id="UP000019805"/>
    </source>
</evidence>
<organism evidence="2 3">
    <name type="scientific">Castellaniella defragrans (strain DSM 12143 / CCUG 39792 / 65Phen)</name>
    <name type="common">Alcaligenes defragrans</name>
    <dbReference type="NCBI Taxonomy" id="1437824"/>
    <lineage>
        <taxon>Bacteria</taxon>
        <taxon>Pseudomonadati</taxon>
        <taxon>Pseudomonadota</taxon>
        <taxon>Betaproteobacteria</taxon>
        <taxon>Burkholderiales</taxon>
        <taxon>Alcaligenaceae</taxon>
        <taxon>Castellaniella</taxon>
    </lineage>
</organism>
<name>W8X1U7_CASD6</name>
<dbReference type="InterPro" id="IPR029063">
    <property type="entry name" value="SAM-dependent_MTases_sf"/>
</dbReference>
<evidence type="ECO:0000313" key="2">
    <source>
        <dbReference type="EMBL" id="CDM23232.1"/>
    </source>
</evidence>
<dbReference type="STRING" id="1437824.BN940_03791"/>